<feature type="region of interest" description="Disordered" evidence="2">
    <location>
        <begin position="67"/>
        <end position="134"/>
    </location>
</feature>
<dbReference type="PANTHER" id="PTHR33067">
    <property type="entry name" value="RNA-DIRECTED DNA POLYMERASE-RELATED"/>
    <property type="match status" value="1"/>
</dbReference>
<sequence>MERMMKHQELTSENHEALMKNLERQIGQLSKQAVIERPTSSLLSDTILNLKKECKAIQLRSGRTLVKDKETNKKRMGNDKRPAEKDKANNKEEDKQDQEKLKEKDEQPQASRKGKQVIEESSQEQRKEVKIYTPPLPYPQRLQKELNDQQFPKFLEVFKKLEINIPLAEALEQMPLYAKFLKELINKRRSWHEKETIMLTEECSAVIQKGLPPKFKDRRSFFLPCTIENISIDKDLCDLGVSINLIPYSMMRRLCIEEVKSTQMLLELVDKSVVLPKGVIENLLVKVDKFIFPTDFVILDLGEEGSDSIILGRLFRATARAIIDVEQGELTLRVHDESITLNVFPEAQHTDEKKNCMNDDKEDLHWKEEYKEILISSPLKQETSSKAGQKENETVQYDEKK</sequence>
<dbReference type="KEGG" id="adu:107465972"/>
<dbReference type="GeneID" id="107465972"/>
<evidence type="ECO:0000313" key="4">
    <source>
        <dbReference type="RefSeq" id="XP_015940446.1"/>
    </source>
</evidence>
<reference evidence="4" key="2">
    <citation type="submission" date="2025-08" db="UniProtKB">
        <authorList>
            <consortium name="RefSeq"/>
        </authorList>
    </citation>
    <scope>IDENTIFICATION</scope>
    <source>
        <tissue evidence="4">Whole plant</tissue>
    </source>
</reference>
<evidence type="ECO:0000256" key="1">
    <source>
        <dbReference type="SAM" id="Coils"/>
    </source>
</evidence>
<dbReference type="PANTHER" id="PTHR33067:SF9">
    <property type="entry name" value="RNA-DIRECTED DNA POLYMERASE"/>
    <property type="match status" value="1"/>
</dbReference>
<feature type="compositionally biased region" description="Basic and acidic residues" evidence="2">
    <location>
        <begin position="388"/>
        <end position="401"/>
    </location>
</feature>
<keyword evidence="3" id="KW-1185">Reference proteome</keyword>
<evidence type="ECO:0000256" key="2">
    <source>
        <dbReference type="SAM" id="MobiDB-lite"/>
    </source>
</evidence>
<keyword evidence="1" id="KW-0175">Coiled coil</keyword>
<feature type="coiled-coil region" evidence="1">
    <location>
        <begin position="5"/>
        <end position="32"/>
    </location>
</feature>
<protein>
    <submittedName>
        <fullName evidence="4">Uncharacterized protein LOC107465972</fullName>
    </submittedName>
</protein>
<accession>A0A6P4BDC0</accession>
<dbReference type="Gene3D" id="2.40.70.10">
    <property type="entry name" value="Acid Proteases"/>
    <property type="match status" value="1"/>
</dbReference>
<dbReference type="CDD" id="cd00303">
    <property type="entry name" value="retropepsin_like"/>
    <property type="match status" value="1"/>
</dbReference>
<gene>
    <name evidence="4" type="primary">LOC107465972</name>
</gene>
<reference evidence="3" key="1">
    <citation type="journal article" date="2016" name="Nat. Genet.">
        <title>The genome sequences of Arachis duranensis and Arachis ipaensis, the diploid ancestors of cultivated peanut.</title>
        <authorList>
            <person name="Bertioli D.J."/>
            <person name="Cannon S.B."/>
            <person name="Froenicke L."/>
            <person name="Huang G."/>
            <person name="Farmer A.D."/>
            <person name="Cannon E.K."/>
            <person name="Liu X."/>
            <person name="Gao D."/>
            <person name="Clevenger J."/>
            <person name="Dash S."/>
            <person name="Ren L."/>
            <person name="Moretzsohn M.C."/>
            <person name="Shirasawa K."/>
            <person name="Huang W."/>
            <person name="Vidigal B."/>
            <person name="Abernathy B."/>
            <person name="Chu Y."/>
            <person name="Niederhuth C.E."/>
            <person name="Umale P."/>
            <person name="Araujo A.C."/>
            <person name="Kozik A."/>
            <person name="Kim K.D."/>
            <person name="Burow M.D."/>
            <person name="Varshney R.K."/>
            <person name="Wang X."/>
            <person name="Zhang X."/>
            <person name="Barkley N."/>
            <person name="Guimaraes P.M."/>
            <person name="Isobe S."/>
            <person name="Guo B."/>
            <person name="Liao B."/>
            <person name="Stalker H.T."/>
            <person name="Schmitz R.J."/>
            <person name="Scheffler B.E."/>
            <person name="Leal-Bertioli S.C."/>
            <person name="Xun X."/>
            <person name="Jackson S.A."/>
            <person name="Michelmore R."/>
            <person name="Ozias-Akins P."/>
        </authorList>
    </citation>
    <scope>NUCLEOTIDE SEQUENCE [LARGE SCALE GENOMIC DNA]</scope>
    <source>
        <strain evidence="3">cv. V14167</strain>
    </source>
</reference>
<dbReference type="InterPro" id="IPR021109">
    <property type="entry name" value="Peptidase_aspartic_dom_sf"/>
</dbReference>
<dbReference type="RefSeq" id="XP_015940446.1">
    <property type="nucleotide sequence ID" value="XM_016084960.1"/>
</dbReference>
<proteinExistence type="predicted"/>
<feature type="compositionally biased region" description="Basic and acidic residues" evidence="2">
    <location>
        <begin position="67"/>
        <end position="107"/>
    </location>
</feature>
<organism evidence="3 4">
    <name type="scientific">Arachis duranensis</name>
    <name type="common">Wild peanut</name>
    <dbReference type="NCBI Taxonomy" id="130453"/>
    <lineage>
        <taxon>Eukaryota</taxon>
        <taxon>Viridiplantae</taxon>
        <taxon>Streptophyta</taxon>
        <taxon>Embryophyta</taxon>
        <taxon>Tracheophyta</taxon>
        <taxon>Spermatophyta</taxon>
        <taxon>Magnoliopsida</taxon>
        <taxon>eudicotyledons</taxon>
        <taxon>Gunneridae</taxon>
        <taxon>Pentapetalae</taxon>
        <taxon>rosids</taxon>
        <taxon>fabids</taxon>
        <taxon>Fabales</taxon>
        <taxon>Fabaceae</taxon>
        <taxon>Papilionoideae</taxon>
        <taxon>50 kb inversion clade</taxon>
        <taxon>dalbergioids sensu lato</taxon>
        <taxon>Dalbergieae</taxon>
        <taxon>Pterocarpus clade</taxon>
        <taxon>Arachis</taxon>
    </lineage>
</organism>
<dbReference type="Proteomes" id="UP000515211">
    <property type="component" value="Chromosome 9"/>
</dbReference>
<evidence type="ECO:0000313" key="3">
    <source>
        <dbReference type="Proteomes" id="UP000515211"/>
    </source>
</evidence>
<feature type="region of interest" description="Disordered" evidence="2">
    <location>
        <begin position="377"/>
        <end position="401"/>
    </location>
</feature>
<feature type="compositionally biased region" description="Polar residues" evidence="2">
    <location>
        <begin position="378"/>
        <end position="387"/>
    </location>
</feature>
<dbReference type="AlphaFoldDB" id="A0A6P4BDC0"/>
<name>A0A6P4BDC0_ARADU</name>